<reference evidence="1" key="2">
    <citation type="submission" date="2022-09" db="EMBL/GenBank/DDBJ databases">
        <authorList>
            <person name="Sun Q."/>
            <person name="Ohkuma M."/>
        </authorList>
    </citation>
    <scope>NUCLEOTIDE SEQUENCE</scope>
    <source>
        <strain evidence="1">JCM 13583</strain>
    </source>
</reference>
<keyword evidence="2" id="KW-1185">Reference proteome</keyword>
<dbReference type="SUPFAM" id="SSF53756">
    <property type="entry name" value="UDP-Glycosyltransferase/glycogen phosphorylase"/>
    <property type="match status" value="1"/>
</dbReference>
<dbReference type="EMBL" id="BMNY01000002">
    <property type="protein sequence ID" value="GGM76703.1"/>
    <property type="molecule type" value="Genomic_DNA"/>
</dbReference>
<comment type="caution">
    <text evidence="1">The sequence shown here is derived from an EMBL/GenBank/DDBJ whole genome shotgun (WGS) entry which is preliminary data.</text>
</comment>
<evidence type="ECO:0000313" key="1">
    <source>
        <dbReference type="EMBL" id="GGM76703.1"/>
    </source>
</evidence>
<evidence type="ECO:0008006" key="3">
    <source>
        <dbReference type="Google" id="ProtNLM"/>
    </source>
</evidence>
<gene>
    <name evidence="1" type="ORF">GCM10007108_13480</name>
</gene>
<organism evidence="1 2">
    <name type="scientific">Thermogymnomonas acidicola</name>
    <dbReference type="NCBI Taxonomy" id="399579"/>
    <lineage>
        <taxon>Archaea</taxon>
        <taxon>Methanobacteriati</taxon>
        <taxon>Thermoplasmatota</taxon>
        <taxon>Thermoplasmata</taxon>
        <taxon>Thermoplasmatales</taxon>
        <taxon>Thermogymnomonas</taxon>
    </lineage>
</organism>
<dbReference type="Pfam" id="PF13692">
    <property type="entry name" value="Glyco_trans_1_4"/>
    <property type="match status" value="1"/>
</dbReference>
<name>A0AA37F9Y4_9ARCH</name>
<reference evidence="1" key="1">
    <citation type="journal article" date="2014" name="Int. J. Syst. Evol. Microbiol.">
        <title>Complete genome sequence of Corynebacterium casei LMG S-19264T (=DSM 44701T), isolated from a smear-ripened cheese.</title>
        <authorList>
            <consortium name="US DOE Joint Genome Institute (JGI-PGF)"/>
            <person name="Walter F."/>
            <person name="Albersmeier A."/>
            <person name="Kalinowski J."/>
            <person name="Ruckert C."/>
        </authorList>
    </citation>
    <scope>NUCLEOTIDE SEQUENCE</scope>
    <source>
        <strain evidence="1">JCM 13583</strain>
    </source>
</reference>
<proteinExistence type="predicted"/>
<accession>A0AA37F9Y4</accession>
<sequence length="273" mass="31539">MTLLGYFARLLGNEWINFVDDPLLNIARCKKNIKSRVIFHFLKRSRNADFTVIANKEEAGEFSHLFNVPINKIIVIPPVFNSNMIDDREFENLLRKKFTSMKILLFFGNMDYDQNVDSLNYITRDIVPKFRNLNDTCKFVFAGKGTDAYEDDDLCVYMGFLTEPQLNTLIRHSYLVLAPILEKYRKGIKTKVLHALSLGVPVLSTPAGVFGLEKEGLPVFISEIGDFSDTLLELVNGEDRVEKMKERTIDYIEKNYSEKVMERWKRIINMGDA</sequence>
<dbReference type="CDD" id="cd03801">
    <property type="entry name" value="GT4_PimA-like"/>
    <property type="match status" value="1"/>
</dbReference>
<evidence type="ECO:0000313" key="2">
    <source>
        <dbReference type="Proteomes" id="UP000632195"/>
    </source>
</evidence>
<dbReference type="Proteomes" id="UP000632195">
    <property type="component" value="Unassembled WGS sequence"/>
</dbReference>
<dbReference type="Gene3D" id="3.40.50.2000">
    <property type="entry name" value="Glycogen Phosphorylase B"/>
    <property type="match status" value="2"/>
</dbReference>
<protein>
    <recommendedName>
        <fullName evidence="3">Glycosyltransferase</fullName>
    </recommendedName>
</protein>
<dbReference type="AlphaFoldDB" id="A0AA37F9Y4"/>